<dbReference type="PANTHER" id="PTHR23092">
    <property type="entry name" value="POLY(A) RNA POLYMERASE"/>
    <property type="match status" value="1"/>
</dbReference>
<evidence type="ECO:0000313" key="6">
    <source>
        <dbReference type="EMBL" id="KAI1712764.1"/>
    </source>
</evidence>
<dbReference type="GO" id="GO:1990817">
    <property type="term" value="F:poly(A) RNA polymerase activity"/>
    <property type="evidence" value="ECO:0007669"/>
    <property type="project" value="InterPro"/>
</dbReference>
<evidence type="ECO:0000259" key="5">
    <source>
        <dbReference type="Pfam" id="PF22600"/>
    </source>
</evidence>
<dbReference type="InterPro" id="IPR054708">
    <property type="entry name" value="MTPAP-like_central"/>
</dbReference>
<dbReference type="InterPro" id="IPR043519">
    <property type="entry name" value="NT_sf"/>
</dbReference>
<dbReference type="Pfam" id="PF03828">
    <property type="entry name" value="PAP_assoc"/>
    <property type="match status" value="1"/>
</dbReference>
<organism evidence="6 7">
    <name type="scientific">Ditylenchus destructor</name>
    <dbReference type="NCBI Taxonomy" id="166010"/>
    <lineage>
        <taxon>Eukaryota</taxon>
        <taxon>Metazoa</taxon>
        <taxon>Ecdysozoa</taxon>
        <taxon>Nematoda</taxon>
        <taxon>Chromadorea</taxon>
        <taxon>Rhabditida</taxon>
        <taxon>Tylenchina</taxon>
        <taxon>Tylenchomorpha</taxon>
        <taxon>Sphaerularioidea</taxon>
        <taxon>Anguinidae</taxon>
        <taxon>Anguininae</taxon>
        <taxon>Ditylenchus</taxon>
    </lineage>
</organism>
<dbReference type="Gene3D" id="3.30.460.10">
    <property type="entry name" value="Beta Polymerase, domain 2"/>
    <property type="match status" value="1"/>
</dbReference>
<dbReference type="GO" id="GO:0031499">
    <property type="term" value="C:TRAMP complex"/>
    <property type="evidence" value="ECO:0007669"/>
    <property type="project" value="TreeGrafter"/>
</dbReference>
<keyword evidence="7" id="KW-1185">Reference proteome</keyword>
<dbReference type="Proteomes" id="UP001201812">
    <property type="component" value="Unassembled WGS sequence"/>
</dbReference>
<keyword evidence="1" id="KW-0479">Metal-binding</keyword>
<gene>
    <name evidence="6" type="ORF">DdX_09389</name>
</gene>
<dbReference type="CDD" id="cd05402">
    <property type="entry name" value="NT_PAP_TUTase"/>
    <property type="match status" value="1"/>
</dbReference>
<dbReference type="SUPFAM" id="SSF81631">
    <property type="entry name" value="PAP/OAS1 substrate-binding domain"/>
    <property type="match status" value="1"/>
</dbReference>
<accession>A0AAD4N2J0</accession>
<feature type="compositionally biased region" description="Polar residues" evidence="3">
    <location>
        <begin position="22"/>
        <end position="43"/>
    </location>
</feature>
<comment type="caution">
    <text evidence="6">The sequence shown here is derived from an EMBL/GenBank/DDBJ whole genome shotgun (WGS) entry which is preliminary data.</text>
</comment>
<sequence>MSPNVQSTEYANQEEPEEFVTNVPNDDSQAKQTLNEGTSTCSAKTHEESVASSSRTSSNVEWSPTPTTVVNGLPNAPWARRRYEPNLNGIHDEILDFHAWLKPTAEEIAIRRKIFNQVADALSTLFYRSQIYLFGSVATNLFLPSSDIDIAIDLGDKDLGCLDKVAKLLRDANKFENINIISRTSVPIVKLIDSSTLISVDISFNTQHNLSRCASWINRQKDFLPELEPIVLILKQFLVQYGYNEPWNGGLPSYALVLMVVHIITQYPPPNRRCSLGHIFINFLLFFGIRFDYNEMGLRIWSGPDKKRCGVISKCELAFIMGIDKCSSILFIQDPVQPNNNVGKSVHNLMSIKESFAKAYLTINNAIMCCKTCDKSYIDAYYYGPMISLVVQFSDEEAKKRYRCINSIRYHYA</sequence>
<dbReference type="AlphaFoldDB" id="A0AAD4N2J0"/>
<dbReference type="GO" id="GO:0046872">
    <property type="term" value="F:metal ion binding"/>
    <property type="evidence" value="ECO:0007669"/>
    <property type="project" value="UniProtKB-KW"/>
</dbReference>
<keyword evidence="2" id="KW-0460">Magnesium</keyword>
<evidence type="ECO:0000256" key="1">
    <source>
        <dbReference type="ARBA" id="ARBA00022723"/>
    </source>
</evidence>
<protein>
    <submittedName>
        <fullName evidence="6">Nucleotidyltransferase domain-containing protein</fullName>
    </submittedName>
</protein>
<dbReference type="EMBL" id="JAKKPZ010000017">
    <property type="protein sequence ID" value="KAI1712764.1"/>
    <property type="molecule type" value="Genomic_DNA"/>
</dbReference>
<dbReference type="GO" id="GO:0003729">
    <property type="term" value="F:mRNA binding"/>
    <property type="evidence" value="ECO:0007669"/>
    <property type="project" value="TreeGrafter"/>
</dbReference>
<evidence type="ECO:0000313" key="7">
    <source>
        <dbReference type="Proteomes" id="UP001201812"/>
    </source>
</evidence>
<dbReference type="Pfam" id="PF22600">
    <property type="entry name" value="MTPAP-like_central"/>
    <property type="match status" value="1"/>
</dbReference>
<evidence type="ECO:0000259" key="4">
    <source>
        <dbReference type="Pfam" id="PF03828"/>
    </source>
</evidence>
<reference evidence="6" key="1">
    <citation type="submission" date="2022-01" db="EMBL/GenBank/DDBJ databases">
        <title>Genome Sequence Resource for Two Populations of Ditylenchus destructor, the Migratory Endoparasitic Phytonematode.</title>
        <authorList>
            <person name="Zhang H."/>
            <person name="Lin R."/>
            <person name="Xie B."/>
        </authorList>
    </citation>
    <scope>NUCLEOTIDE SEQUENCE</scope>
    <source>
        <strain evidence="6">BazhouSP</strain>
    </source>
</reference>
<feature type="domain" description="Poly(A) RNA polymerase mitochondrial-like central palm" evidence="5">
    <location>
        <begin position="90"/>
        <end position="207"/>
    </location>
</feature>
<dbReference type="Gene3D" id="1.10.1410.10">
    <property type="match status" value="1"/>
</dbReference>
<dbReference type="GO" id="GO:0043634">
    <property type="term" value="P:polyadenylation-dependent ncRNA catabolic process"/>
    <property type="evidence" value="ECO:0007669"/>
    <property type="project" value="TreeGrafter"/>
</dbReference>
<dbReference type="InterPro" id="IPR002058">
    <property type="entry name" value="PAP_assoc"/>
</dbReference>
<dbReference type="InterPro" id="IPR045862">
    <property type="entry name" value="Trf4-like"/>
</dbReference>
<name>A0AAD4N2J0_9BILA</name>
<evidence type="ECO:0000256" key="2">
    <source>
        <dbReference type="ARBA" id="ARBA00022842"/>
    </source>
</evidence>
<feature type="domain" description="PAP-associated" evidence="4">
    <location>
        <begin position="275"/>
        <end position="340"/>
    </location>
</feature>
<feature type="compositionally biased region" description="Polar residues" evidence="3">
    <location>
        <begin position="59"/>
        <end position="68"/>
    </location>
</feature>
<feature type="region of interest" description="Disordered" evidence="3">
    <location>
        <begin position="1"/>
        <end position="68"/>
    </location>
</feature>
<dbReference type="GO" id="GO:0031123">
    <property type="term" value="P:RNA 3'-end processing"/>
    <property type="evidence" value="ECO:0007669"/>
    <property type="project" value="TreeGrafter"/>
</dbReference>
<feature type="compositionally biased region" description="Polar residues" evidence="3">
    <location>
        <begin position="1"/>
        <end position="11"/>
    </location>
</feature>
<dbReference type="GO" id="GO:0005730">
    <property type="term" value="C:nucleolus"/>
    <property type="evidence" value="ECO:0007669"/>
    <property type="project" value="TreeGrafter"/>
</dbReference>
<evidence type="ECO:0000256" key="3">
    <source>
        <dbReference type="SAM" id="MobiDB-lite"/>
    </source>
</evidence>
<proteinExistence type="predicted"/>
<dbReference type="SUPFAM" id="SSF81301">
    <property type="entry name" value="Nucleotidyltransferase"/>
    <property type="match status" value="1"/>
</dbReference>
<dbReference type="PANTHER" id="PTHR23092:SF15">
    <property type="entry name" value="INACTIVE NON-CANONICAL POLY(A) RNA POLYMERASE PROTEIN TRF4-2-RELATED"/>
    <property type="match status" value="1"/>
</dbReference>